<evidence type="ECO:0000313" key="3">
    <source>
        <dbReference type="Proteomes" id="UP000502508"/>
    </source>
</evidence>
<dbReference type="KEGG" id="pfla:Pflav_010670"/>
<dbReference type="AlphaFoldDB" id="A0A6F8XLH4"/>
<proteinExistence type="predicted"/>
<dbReference type="Proteomes" id="UP000502508">
    <property type="component" value="Chromosome"/>
</dbReference>
<organism evidence="2 3">
    <name type="scientific">Phytohabitans flavus</name>
    <dbReference type="NCBI Taxonomy" id="1076124"/>
    <lineage>
        <taxon>Bacteria</taxon>
        <taxon>Bacillati</taxon>
        <taxon>Actinomycetota</taxon>
        <taxon>Actinomycetes</taxon>
        <taxon>Micromonosporales</taxon>
        <taxon>Micromonosporaceae</taxon>
    </lineage>
</organism>
<feature type="chain" id="PRO_5039487190" description="Secreted protein" evidence="1">
    <location>
        <begin position="20"/>
        <end position="174"/>
    </location>
</feature>
<dbReference type="PROSITE" id="PS51257">
    <property type="entry name" value="PROKAR_LIPOPROTEIN"/>
    <property type="match status" value="1"/>
</dbReference>
<name>A0A6F8XLH4_9ACTN</name>
<sequence length="174" mass="17516">MLNLRTAVPALALSILVLAGVVACATGTPEAAAPPPATSDREQGLKFAQCMRDHGVDMPDPGTEGVVTGPGSGALPSPGASAPTLTTGDDSAFEACRKFLPNGGEVRKPTAAEREQMVRYAACMREQGIDYPDPGPDGAAPVAGVPVGDTAAMQRMEAAARACEAQAGSTAPAK</sequence>
<accession>A0A6F8XLH4</accession>
<reference evidence="2 3" key="1">
    <citation type="submission" date="2020-03" db="EMBL/GenBank/DDBJ databases">
        <title>Whole genome shotgun sequence of Phytohabitans flavus NBRC 107702.</title>
        <authorList>
            <person name="Komaki H."/>
            <person name="Tamura T."/>
        </authorList>
    </citation>
    <scope>NUCLEOTIDE SEQUENCE [LARGE SCALE GENOMIC DNA]</scope>
    <source>
        <strain evidence="2 3">NBRC 107702</strain>
    </source>
</reference>
<evidence type="ECO:0000256" key="1">
    <source>
        <dbReference type="SAM" id="SignalP"/>
    </source>
</evidence>
<dbReference type="RefSeq" id="WP_173034105.1">
    <property type="nucleotide sequence ID" value="NZ_AP022870.1"/>
</dbReference>
<keyword evidence="3" id="KW-1185">Reference proteome</keyword>
<dbReference type="EMBL" id="AP022870">
    <property type="protein sequence ID" value="BCB74657.1"/>
    <property type="molecule type" value="Genomic_DNA"/>
</dbReference>
<gene>
    <name evidence="2" type="ORF">Pflav_010670</name>
</gene>
<feature type="signal peptide" evidence="1">
    <location>
        <begin position="1"/>
        <end position="19"/>
    </location>
</feature>
<protein>
    <recommendedName>
        <fullName evidence="4">Secreted protein</fullName>
    </recommendedName>
</protein>
<keyword evidence="1" id="KW-0732">Signal</keyword>
<evidence type="ECO:0000313" key="2">
    <source>
        <dbReference type="EMBL" id="BCB74657.1"/>
    </source>
</evidence>
<evidence type="ECO:0008006" key="4">
    <source>
        <dbReference type="Google" id="ProtNLM"/>
    </source>
</evidence>
<reference evidence="2 3" key="2">
    <citation type="submission" date="2020-03" db="EMBL/GenBank/DDBJ databases">
        <authorList>
            <person name="Ichikawa N."/>
            <person name="Kimura A."/>
            <person name="Kitahashi Y."/>
            <person name="Uohara A."/>
        </authorList>
    </citation>
    <scope>NUCLEOTIDE SEQUENCE [LARGE SCALE GENOMIC DNA]</scope>
    <source>
        <strain evidence="2 3">NBRC 107702</strain>
    </source>
</reference>